<reference evidence="2 3" key="1">
    <citation type="journal article" date="2013" name="Genome Announc.">
        <title>Draft Genome Sequence of Pseudomonas fluorescens LMG 5329, a White Line-Inducing Principle-Producing Bioindicator for the Mushroom Pathogen Pseudomonas tolaasii.</title>
        <authorList>
            <person name="Ghequire M.G."/>
            <person name="Rokni-Zadeh H."/>
            <person name="Zarrineh P."/>
            <person name="De Mot R."/>
        </authorList>
    </citation>
    <scope>NUCLEOTIDE SEQUENCE [LARGE SCALE GENOMIC DNA]</scope>
    <source>
        <strain evidence="2 3">LMG 5329</strain>
    </source>
</reference>
<evidence type="ECO:0000313" key="3">
    <source>
        <dbReference type="Proteomes" id="UP000030060"/>
    </source>
</evidence>
<organism evidence="2 3">
    <name type="scientific">Pseudomonas fluorescens LMG 5329</name>
    <dbReference type="NCBI Taxonomy" id="1324332"/>
    <lineage>
        <taxon>Bacteria</taxon>
        <taxon>Pseudomonadati</taxon>
        <taxon>Pseudomonadota</taxon>
        <taxon>Gammaproteobacteria</taxon>
        <taxon>Pseudomonadales</taxon>
        <taxon>Pseudomonadaceae</taxon>
        <taxon>Pseudomonas</taxon>
    </lineage>
</organism>
<dbReference type="EMBL" id="ASGY01000046">
    <property type="protein sequence ID" value="KGE68799.1"/>
    <property type="molecule type" value="Genomic_DNA"/>
</dbReference>
<evidence type="ECO:0000313" key="2">
    <source>
        <dbReference type="EMBL" id="KGE68799.1"/>
    </source>
</evidence>
<accession>A0A0A1Z6F1</accession>
<dbReference type="InterPro" id="IPR025419">
    <property type="entry name" value="DUF4142"/>
</dbReference>
<comment type="caution">
    <text evidence="2">The sequence shown here is derived from an EMBL/GenBank/DDBJ whole genome shotgun (WGS) entry which is preliminary data.</text>
</comment>
<dbReference type="AlphaFoldDB" id="A0A0A1Z6F1"/>
<dbReference type="Proteomes" id="UP000030060">
    <property type="component" value="Unassembled WGS sequence"/>
</dbReference>
<dbReference type="Pfam" id="PF13628">
    <property type="entry name" value="DUF4142"/>
    <property type="match status" value="1"/>
</dbReference>
<gene>
    <name evidence="2" type="ORF">K814_0106355</name>
</gene>
<dbReference type="OrthoDB" id="118677at2"/>
<evidence type="ECO:0000259" key="1">
    <source>
        <dbReference type="Pfam" id="PF13628"/>
    </source>
</evidence>
<proteinExistence type="predicted"/>
<sequence length="67" mass="7348">MAFISATWRIFCLIVLLSVTTFALAEHPASFVSSATTKGIAEIENSKLALEKSNSSDIKLFARLRMV</sequence>
<protein>
    <recommendedName>
        <fullName evidence="1">DUF4142 domain-containing protein</fullName>
    </recommendedName>
</protein>
<name>A0A0A1Z6F1_PSEFL</name>
<feature type="domain" description="DUF4142" evidence="1">
    <location>
        <begin position="29"/>
        <end position="63"/>
    </location>
</feature>